<feature type="domain" description="PAS" evidence="2">
    <location>
        <begin position="174"/>
        <end position="244"/>
    </location>
</feature>
<evidence type="ECO:0000259" key="4">
    <source>
        <dbReference type="PROSITE" id="PS50883"/>
    </source>
</evidence>
<dbReference type="Gene3D" id="3.20.20.450">
    <property type="entry name" value="EAL domain"/>
    <property type="match status" value="1"/>
</dbReference>
<dbReference type="NCBIfam" id="TIGR00229">
    <property type="entry name" value="sensory_box"/>
    <property type="match status" value="1"/>
</dbReference>
<evidence type="ECO:0000313" key="7">
    <source>
        <dbReference type="Proteomes" id="UP001235712"/>
    </source>
</evidence>
<dbReference type="PROSITE" id="PS50113">
    <property type="entry name" value="PAC"/>
    <property type="match status" value="1"/>
</dbReference>
<dbReference type="EMBL" id="JAUSQZ010000001">
    <property type="protein sequence ID" value="MDP9827019.1"/>
    <property type="molecule type" value="Genomic_DNA"/>
</dbReference>
<dbReference type="PROSITE" id="PS50112">
    <property type="entry name" value="PAS"/>
    <property type="match status" value="2"/>
</dbReference>
<dbReference type="Pfam" id="PF00989">
    <property type="entry name" value="PAS"/>
    <property type="match status" value="1"/>
</dbReference>
<dbReference type="Pfam" id="PF00990">
    <property type="entry name" value="GGDEF"/>
    <property type="match status" value="1"/>
</dbReference>
<dbReference type="InterPro" id="IPR052155">
    <property type="entry name" value="Biofilm_reg_signaling"/>
</dbReference>
<dbReference type="NCBIfam" id="TIGR00254">
    <property type="entry name" value="GGDEF"/>
    <property type="match status" value="1"/>
</dbReference>
<dbReference type="InterPro" id="IPR029787">
    <property type="entry name" value="Nucleotide_cyclase"/>
</dbReference>
<evidence type="ECO:0000259" key="2">
    <source>
        <dbReference type="PROSITE" id="PS50112"/>
    </source>
</evidence>
<dbReference type="SUPFAM" id="SSF55073">
    <property type="entry name" value="Nucleotide cyclase"/>
    <property type="match status" value="1"/>
</dbReference>
<organism evidence="6 7">
    <name type="scientific">Kineosporia succinea</name>
    <dbReference type="NCBI Taxonomy" id="84632"/>
    <lineage>
        <taxon>Bacteria</taxon>
        <taxon>Bacillati</taxon>
        <taxon>Actinomycetota</taxon>
        <taxon>Actinomycetes</taxon>
        <taxon>Kineosporiales</taxon>
        <taxon>Kineosporiaceae</taxon>
        <taxon>Kineosporia</taxon>
    </lineage>
</organism>
<dbReference type="PANTHER" id="PTHR44757">
    <property type="entry name" value="DIGUANYLATE CYCLASE DGCP"/>
    <property type="match status" value="1"/>
</dbReference>
<protein>
    <submittedName>
        <fullName evidence="6">Diguanylate cyclase (GGDEF)-like protein/PAS domain S-box-containing protein</fullName>
    </submittedName>
</protein>
<proteinExistence type="predicted"/>
<dbReference type="PROSITE" id="PS50883">
    <property type="entry name" value="EAL"/>
    <property type="match status" value="1"/>
</dbReference>
<dbReference type="InterPro" id="IPR001633">
    <property type="entry name" value="EAL_dom"/>
</dbReference>
<evidence type="ECO:0000313" key="6">
    <source>
        <dbReference type="EMBL" id="MDP9827019.1"/>
    </source>
</evidence>
<evidence type="ECO:0000256" key="1">
    <source>
        <dbReference type="SAM" id="MobiDB-lite"/>
    </source>
</evidence>
<accession>A0ABT9P2V2</accession>
<dbReference type="InterPro" id="IPR035965">
    <property type="entry name" value="PAS-like_dom_sf"/>
</dbReference>
<dbReference type="CDD" id="cd01949">
    <property type="entry name" value="GGDEF"/>
    <property type="match status" value="1"/>
</dbReference>
<dbReference type="Gene3D" id="3.30.70.270">
    <property type="match status" value="1"/>
</dbReference>
<dbReference type="SMART" id="SM00267">
    <property type="entry name" value="GGDEF"/>
    <property type="match status" value="1"/>
</dbReference>
<comment type="caution">
    <text evidence="6">The sequence shown here is derived from an EMBL/GenBank/DDBJ whole genome shotgun (WGS) entry which is preliminary data.</text>
</comment>
<dbReference type="CDD" id="cd00130">
    <property type="entry name" value="PAS"/>
    <property type="match status" value="1"/>
</dbReference>
<dbReference type="SMART" id="SM00091">
    <property type="entry name" value="PAS"/>
    <property type="match status" value="2"/>
</dbReference>
<keyword evidence="7" id="KW-1185">Reference proteome</keyword>
<name>A0ABT9P2V2_9ACTN</name>
<sequence>MPRGDLRRARHDLARVTVAESEARHRALLGALPDGVLLQDANGSVLLANPKAGQLLGLTLIEGPEEPTPGVPSPRRAGADETSPLHLNGHRRVAEPRPGRIEGLNRISSAALRSGQMQSGFTDPVLVDGVSRLLQVTSIPLLGDDGTARAVVSSITPAADPAPGPDAPVHDADGEDIFRRTMQHSPIGIAVATLNGRFLRVNRTLCRMLGYRADELQARTLADIVHPKDVDTVRARIAGLISNDEDALRLERRFTGHGGMHLWGTLVVTPIRDSSSRAVQLVVQIEDRSDLYQAQGLMTHMTLHDRLTGLPSRPLVLDRIQKALDRTRRSGLRVAVLQCDVDHFRVVNDNAGYEDGDEVLAEIGRRVAGSLRAGDTAGRLGGDEFVVVCDDIADESEAGMIADRVRAAVNEPLVLGGRTLRPTISVGIALSNTADNDPLMLLRDAEIATYQAKNRGRDRWDAVDTGLRKAAAERLDLESQLRAAITDGELELHFQPIVGLLGRNVIGREALVRWRHPQRGLMPPITFLPVAEESGLIVELGTWVLRAAVQAAASSPHPGYVAVNVSPNQMIRPGLADQVEKALAESGLPAGQLVLELTESVMLSAAPSARQEIERLHGIGVRIVVDDFGTGFSALSYLRDLPVSGIKVDRSFTSGLGEDPQCDRIVEALIGLGHGLGIDVIVEGVETEAQSALLAGIGVEHAQGYLFGKPSPRYELLTA</sequence>
<dbReference type="InterPro" id="IPR035919">
    <property type="entry name" value="EAL_sf"/>
</dbReference>
<dbReference type="InterPro" id="IPR013767">
    <property type="entry name" value="PAS_fold"/>
</dbReference>
<dbReference type="Gene3D" id="3.30.450.20">
    <property type="entry name" value="PAS domain"/>
    <property type="match status" value="2"/>
</dbReference>
<dbReference type="PANTHER" id="PTHR44757:SF2">
    <property type="entry name" value="BIOFILM ARCHITECTURE MAINTENANCE PROTEIN MBAA"/>
    <property type="match status" value="1"/>
</dbReference>
<dbReference type="SMART" id="SM00052">
    <property type="entry name" value="EAL"/>
    <property type="match status" value="1"/>
</dbReference>
<gene>
    <name evidence="6" type="ORF">J2S57_002768</name>
</gene>
<feature type="domain" description="PAC" evidence="3">
    <location>
        <begin position="248"/>
        <end position="300"/>
    </location>
</feature>
<evidence type="ECO:0000259" key="5">
    <source>
        <dbReference type="PROSITE" id="PS50887"/>
    </source>
</evidence>
<feature type="domain" description="EAL" evidence="4">
    <location>
        <begin position="474"/>
        <end position="719"/>
    </location>
</feature>
<dbReference type="Pfam" id="PF13188">
    <property type="entry name" value="PAS_8"/>
    <property type="match status" value="1"/>
</dbReference>
<feature type="domain" description="GGDEF" evidence="5">
    <location>
        <begin position="332"/>
        <end position="465"/>
    </location>
</feature>
<dbReference type="Pfam" id="PF00563">
    <property type="entry name" value="EAL"/>
    <property type="match status" value="1"/>
</dbReference>
<dbReference type="SUPFAM" id="SSF55785">
    <property type="entry name" value="PYP-like sensor domain (PAS domain)"/>
    <property type="match status" value="2"/>
</dbReference>
<feature type="region of interest" description="Disordered" evidence="1">
    <location>
        <begin position="64"/>
        <end position="84"/>
    </location>
</feature>
<dbReference type="InterPro" id="IPR000700">
    <property type="entry name" value="PAS-assoc_C"/>
</dbReference>
<reference evidence="6 7" key="1">
    <citation type="submission" date="2023-07" db="EMBL/GenBank/DDBJ databases">
        <title>Sequencing the genomes of 1000 actinobacteria strains.</title>
        <authorList>
            <person name="Klenk H.-P."/>
        </authorList>
    </citation>
    <scope>NUCLEOTIDE SEQUENCE [LARGE SCALE GENOMIC DNA]</scope>
    <source>
        <strain evidence="6 7">DSM 44388</strain>
    </source>
</reference>
<dbReference type="InterPro" id="IPR000014">
    <property type="entry name" value="PAS"/>
</dbReference>
<feature type="domain" description="PAS" evidence="2">
    <location>
        <begin position="21"/>
        <end position="62"/>
    </location>
</feature>
<dbReference type="InterPro" id="IPR043128">
    <property type="entry name" value="Rev_trsase/Diguanyl_cyclase"/>
</dbReference>
<dbReference type="InterPro" id="IPR000160">
    <property type="entry name" value="GGDEF_dom"/>
</dbReference>
<dbReference type="CDD" id="cd01948">
    <property type="entry name" value="EAL"/>
    <property type="match status" value="1"/>
</dbReference>
<dbReference type="Proteomes" id="UP001235712">
    <property type="component" value="Unassembled WGS sequence"/>
</dbReference>
<dbReference type="RefSeq" id="WP_307242493.1">
    <property type="nucleotide sequence ID" value="NZ_JAUSQZ010000001.1"/>
</dbReference>
<evidence type="ECO:0000259" key="3">
    <source>
        <dbReference type="PROSITE" id="PS50113"/>
    </source>
</evidence>
<dbReference type="SUPFAM" id="SSF141868">
    <property type="entry name" value="EAL domain-like"/>
    <property type="match status" value="1"/>
</dbReference>
<dbReference type="PROSITE" id="PS50887">
    <property type="entry name" value="GGDEF"/>
    <property type="match status" value="1"/>
</dbReference>